<evidence type="ECO:0000313" key="3">
    <source>
        <dbReference type="EMBL" id="XBG62585.1"/>
    </source>
</evidence>
<dbReference type="AlphaFoldDB" id="A0AAU7BW10"/>
<sequence length="349" mass="40763">MKNTNSQYWRYQILGWSFASLYWAYIAYFIQDYSMFHTTINFILDVCIGVFLTHLYKLTVSKVAYIPFKKFAFIQVGVSIIILAILFMLLNNVKWYIYWVIIQQRDFGFINSLFFWNPPLITGLRLMSIWVLAYHLYHYYKQQIIITKRSAKLSVLAKQEQLNHLSKQLKPHFLFNSLNSVKSLISENPSKARRSIDLLSDLLRSSIYTKDSLITIENELQLVYDYIELEKLRFEERLQLKMIIDKMVLNYKIPSLSIQTLVENAVKYGIQSSVKGGTIEINMSKQSGSILIQVKNPGQLIVNKNTDERLGLNNLTKRLQLHYKEKAKFTLVETSDSIVVATIIIPINE</sequence>
<accession>A0AAU7BW10</accession>
<feature type="transmembrane region" description="Helical" evidence="1">
    <location>
        <begin position="120"/>
        <end position="140"/>
    </location>
</feature>
<evidence type="ECO:0000259" key="2">
    <source>
        <dbReference type="Pfam" id="PF06580"/>
    </source>
</evidence>
<reference evidence="3" key="1">
    <citation type="submission" date="2024-05" db="EMBL/GenBank/DDBJ databases">
        <title>Pontimicrobium maritimus sp. nov., isolated form sea water.</title>
        <authorList>
            <person name="Muhammad N."/>
            <person name="Vuong T.Q."/>
            <person name="Han H.L."/>
            <person name="Kim S.-G."/>
        </authorList>
    </citation>
    <scope>NUCLEOTIDE SEQUENCE</scope>
    <source>
        <strain evidence="3">SW4</strain>
    </source>
</reference>
<dbReference type="Pfam" id="PF06580">
    <property type="entry name" value="His_kinase"/>
    <property type="match status" value="1"/>
</dbReference>
<dbReference type="SUPFAM" id="SSF55874">
    <property type="entry name" value="ATPase domain of HSP90 chaperone/DNA topoisomerase II/histidine kinase"/>
    <property type="match status" value="1"/>
</dbReference>
<feature type="domain" description="Signal transduction histidine kinase internal region" evidence="2">
    <location>
        <begin position="161"/>
        <end position="238"/>
    </location>
</feature>
<dbReference type="Gene3D" id="3.30.565.10">
    <property type="entry name" value="Histidine kinase-like ATPase, C-terminal domain"/>
    <property type="match status" value="1"/>
</dbReference>
<dbReference type="PANTHER" id="PTHR34220">
    <property type="entry name" value="SENSOR HISTIDINE KINASE YPDA"/>
    <property type="match status" value="1"/>
</dbReference>
<feature type="transmembrane region" description="Helical" evidence="1">
    <location>
        <begin position="12"/>
        <end position="30"/>
    </location>
</feature>
<dbReference type="InterPro" id="IPR050640">
    <property type="entry name" value="Bact_2-comp_sensor_kinase"/>
</dbReference>
<dbReference type="PANTHER" id="PTHR34220:SF7">
    <property type="entry name" value="SENSOR HISTIDINE KINASE YPDA"/>
    <property type="match status" value="1"/>
</dbReference>
<protein>
    <submittedName>
        <fullName evidence="3">Histidine kinase</fullName>
    </submittedName>
</protein>
<keyword evidence="3" id="KW-0808">Transferase</keyword>
<keyword evidence="1" id="KW-0472">Membrane</keyword>
<feature type="transmembrane region" description="Helical" evidence="1">
    <location>
        <begin position="71"/>
        <end position="90"/>
    </location>
</feature>
<feature type="transmembrane region" description="Helical" evidence="1">
    <location>
        <begin position="42"/>
        <end position="59"/>
    </location>
</feature>
<dbReference type="GO" id="GO:0016020">
    <property type="term" value="C:membrane"/>
    <property type="evidence" value="ECO:0007669"/>
    <property type="project" value="InterPro"/>
</dbReference>
<evidence type="ECO:0000256" key="1">
    <source>
        <dbReference type="SAM" id="Phobius"/>
    </source>
</evidence>
<keyword evidence="3" id="KW-0418">Kinase</keyword>
<dbReference type="InterPro" id="IPR010559">
    <property type="entry name" value="Sig_transdc_His_kin_internal"/>
</dbReference>
<name>A0AAU7BW10_9FLAO</name>
<dbReference type="GO" id="GO:0000155">
    <property type="term" value="F:phosphorelay sensor kinase activity"/>
    <property type="evidence" value="ECO:0007669"/>
    <property type="project" value="InterPro"/>
</dbReference>
<keyword evidence="1" id="KW-0812">Transmembrane</keyword>
<dbReference type="EMBL" id="CP157199">
    <property type="protein sequence ID" value="XBG62585.1"/>
    <property type="molecule type" value="Genomic_DNA"/>
</dbReference>
<dbReference type="InterPro" id="IPR036890">
    <property type="entry name" value="HATPase_C_sf"/>
</dbReference>
<dbReference type="RefSeq" id="WP_347925911.1">
    <property type="nucleotide sequence ID" value="NZ_CP157199.1"/>
</dbReference>
<gene>
    <name evidence="3" type="ORF">ABGB03_06665</name>
</gene>
<keyword evidence="1" id="KW-1133">Transmembrane helix</keyword>
<organism evidence="3">
    <name type="scientific">Pontimicrobium sp. SW4</name>
    <dbReference type="NCBI Taxonomy" id="3153519"/>
    <lineage>
        <taxon>Bacteria</taxon>
        <taxon>Pseudomonadati</taxon>
        <taxon>Bacteroidota</taxon>
        <taxon>Flavobacteriia</taxon>
        <taxon>Flavobacteriales</taxon>
        <taxon>Flavobacteriaceae</taxon>
        <taxon>Pontimicrobium</taxon>
    </lineage>
</organism>
<proteinExistence type="predicted"/>